<dbReference type="SUPFAM" id="SSF53901">
    <property type="entry name" value="Thiolase-like"/>
    <property type="match status" value="2"/>
</dbReference>
<dbReference type="Pfam" id="PF02801">
    <property type="entry name" value="Ketoacyl-synt_C"/>
    <property type="match status" value="1"/>
</dbReference>
<evidence type="ECO:0000256" key="10">
    <source>
        <dbReference type="RuleBase" id="RU003694"/>
    </source>
</evidence>
<dbReference type="PROSITE" id="PS52004">
    <property type="entry name" value="KS3_2"/>
    <property type="match status" value="1"/>
</dbReference>
<proteinExistence type="inferred from homology"/>
<dbReference type="InterPro" id="IPR017568">
    <property type="entry name" value="3-oxoacyl-ACP_synth-2"/>
</dbReference>
<dbReference type="RefSeq" id="XP_002173178.1">
    <property type="nucleotide sequence ID" value="XM_002173142.2"/>
</dbReference>
<dbReference type="VEuPathDB" id="FungiDB:SJAG_01946"/>
<keyword evidence="6 8" id="KW-0275">Fatty acid biosynthesis</keyword>
<dbReference type="GO" id="GO:0006633">
    <property type="term" value="P:fatty acid biosynthetic process"/>
    <property type="evidence" value="ECO:0000318"/>
    <property type="project" value="GO_Central"/>
</dbReference>
<keyword evidence="7" id="KW-0012">Acyltransferase</keyword>
<protein>
    <recommendedName>
        <fullName evidence="8">3-oxoacyl-[acyl-carrier-protein] synthase</fullName>
    </recommendedName>
</protein>
<gene>
    <name evidence="13" type="primary">cem1</name>
    <name evidence="12" type="ORF">SJAG_01946</name>
</gene>
<dbReference type="InterPro" id="IPR020841">
    <property type="entry name" value="PKS_Beta-ketoAc_synthase_dom"/>
</dbReference>
<evidence type="ECO:0000313" key="12">
    <source>
        <dbReference type="EMBL" id="EEB06885.1"/>
    </source>
</evidence>
<dbReference type="Proteomes" id="UP000001744">
    <property type="component" value="Unassembled WGS sequence"/>
</dbReference>
<dbReference type="EMBL" id="KE651168">
    <property type="protein sequence ID" value="EEB06885.1"/>
    <property type="molecule type" value="Genomic_DNA"/>
</dbReference>
<dbReference type="PIRSF" id="PIRSF000447">
    <property type="entry name" value="KAS_II"/>
    <property type="match status" value="1"/>
</dbReference>
<feature type="active site" description="For beta-ketoacyl synthase activity" evidence="9">
    <location>
        <position position="171"/>
    </location>
</feature>
<evidence type="ECO:0000256" key="9">
    <source>
        <dbReference type="PIRSR" id="PIRSR000447-1"/>
    </source>
</evidence>
<evidence type="ECO:0000256" key="5">
    <source>
        <dbReference type="ARBA" id="ARBA00023098"/>
    </source>
</evidence>
<evidence type="ECO:0000256" key="4">
    <source>
        <dbReference type="ARBA" id="ARBA00022832"/>
    </source>
</evidence>
<dbReference type="HOGENOM" id="CLU_000022_69_2_1"/>
<dbReference type="STRING" id="402676.B6JZB7"/>
<dbReference type="PANTHER" id="PTHR11712:SF336">
    <property type="entry name" value="3-OXOACYL-[ACYL-CARRIER-PROTEIN] SYNTHASE, MITOCHONDRIAL"/>
    <property type="match status" value="1"/>
</dbReference>
<dbReference type="GO" id="GO:0005739">
    <property type="term" value="C:mitochondrion"/>
    <property type="evidence" value="ECO:0000318"/>
    <property type="project" value="GO_Central"/>
</dbReference>
<dbReference type="GO" id="GO:0004315">
    <property type="term" value="F:3-oxoacyl-[acyl-carrier-protein] synthase activity"/>
    <property type="evidence" value="ECO:0000318"/>
    <property type="project" value="GO_Central"/>
</dbReference>
<evidence type="ECO:0000313" key="14">
    <source>
        <dbReference type="Proteomes" id="UP000001744"/>
    </source>
</evidence>
<feature type="domain" description="Ketosynthase family 3 (KS3)" evidence="11">
    <location>
        <begin position="1"/>
        <end position="424"/>
    </location>
</feature>
<comment type="similarity">
    <text evidence="1 8 10">Belongs to the thiolase-like superfamily. Beta-ketoacyl-ACP synthases family.</text>
</comment>
<dbReference type="OrthoDB" id="5334845at2759"/>
<evidence type="ECO:0000256" key="8">
    <source>
        <dbReference type="PIRNR" id="PIRNR000447"/>
    </source>
</evidence>
<dbReference type="PANTHER" id="PTHR11712">
    <property type="entry name" value="POLYKETIDE SYNTHASE-RELATED"/>
    <property type="match status" value="1"/>
</dbReference>
<evidence type="ECO:0000259" key="11">
    <source>
        <dbReference type="PROSITE" id="PS52004"/>
    </source>
</evidence>
<evidence type="ECO:0000256" key="3">
    <source>
        <dbReference type="ARBA" id="ARBA00022679"/>
    </source>
</evidence>
<dbReference type="Pfam" id="PF00109">
    <property type="entry name" value="ketoacyl-synt"/>
    <property type="match status" value="1"/>
</dbReference>
<dbReference type="OMA" id="QIGHCLG"/>
<dbReference type="eggNOG" id="KOG1394">
    <property type="taxonomic scope" value="Eukaryota"/>
</dbReference>
<dbReference type="Gene3D" id="3.40.47.10">
    <property type="match status" value="2"/>
</dbReference>
<keyword evidence="14" id="KW-1185">Reference proteome</keyword>
<dbReference type="NCBIfam" id="NF005589">
    <property type="entry name" value="PRK07314.1"/>
    <property type="match status" value="1"/>
</dbReference>
<evidence type="ECO:0000256" key="2">
    <source>
        <dbReference type="ARBA" id="ARBA00022516"/>
    </source>
</evidence>
<dbReference type="SMART" id="SM00825">
    <property type="entry name" value="PKS_KS"/>
    <property type="match status" value="1"/>
</dbReference>
<evidence type="ECO:0000256" key="6">
    <source>
        <dbReference type="ARBA" id="ARBA00023160"/>
    </source>
</evidence>
<sequence length="426" mass="45111">MRRVAITGVGLLTPLGYGKTVNWTRLLEGKSGIISLASDKRYQDVPSKVAGIVPRGEKDGEWNTYGRIDSVIARDMSIFTHMGIEAAEEALCDAGWDGHLSDDAKNETGVCFGAGIGNVDELVEQMQIMMTKGARRVSPKLITKTLLNMTAGYISRMHGFTAFNHTASTACATGTHSIGDAFQFIQLGHANVAVAGGSEASVHPLSMAGFAKAKSLATAFNDRPAESSRPFDEKRCGFVMAEGAGAVVLEELEHAKKRGARIYAELVGYGLSSDTYHITAPNPNGDAAYLAMKRAMDRGGQSVQNLDYINAHATSTKLGDAAENSAICRLLAGVGRLPSSLAVSSTKGATGHLLGAAGAVEAVFTVLSIYNNVMPPTLNLNKTDLPEHLQCNYVPNNPQEKKVNVALSNSLGFGGTNASLCFKSIR</sequence>
<keyword evidence="5" id="KW-0443">Lipid metabolism</keyword>
<accession>B6JZB7</accession>
<dbReference type="GeneID" id="7049941"/>
<evidence type="ECO:0000313" key="13">
    <source>
        <dbReference type="JaponicusDB" id="SJAG_01946"/>
    </source>
</evidence>
<dbReference type="InterPro" id="IPR014031">
    <property type="entry name" value="Ketoacyl_synth_C"/>
</dbReference>
<organism evidence="12 14">
    <name type="scientific">Schizosaccharomyces japonicus (strain yFS275 / FY16936)</name>
    <name type="common">Fission yeast</name>
    <dbReference type="NCBI Taxonomy" id="402676"/>
    <lineage>
        <taxon>Eukaryota</taxon>
        <taxon>Fungi</taxon>
        <taxon>Dikarya</taxon>
        <taxon>Ascomycota</taxon>
        <taxon>Taphrinomycotina</taxon>
        <taxon>Schizosaccharomycetes</taxon>
        <taxon>Schizosaccharomycetales</taxon>
        <taxon>Schizosaccharomycetaceae</taxon>
        <taxon>Schizosaccharomyces</taxon>
    </lineage>
</organism>
<dbReference type="AlphaFoldDB" id="B6JZB7"/>
<keyword evidence="2 8" id="KW-0444">Lipid biosynthesis</keyword>
<dbReference type="JaponicusDB" id="SJAG_01946">
    <property type="gene designation" value="cem1"/>
</dbReference>
<keyword evidence="4" id="KW-0276">Fatty acid metabolism</keyword>
<dbReference type="InterPro" id="IPR000794">
    <property type="entry name" value="Beta-ketoacyl_synthase"/>
</dbReference>
<evidence type="ECO:0000256" key="7">
    <source>
        <dbReference type="ARBA" id="ARBA00023315"/>
    </source>
</evidence>
<dbReference type="FunFam" id="3.40.47.10:FF:000015">
    <property type="entry name" value="3-oxoacyl-[acyl-carrier-protein] synthase, mitochondrial"/>
    <property type="match status" value="1"/>
</dbReference>
<dbReference type="CDD" id="cd00834">
    <property type="entry name" value="KAS_I_II"/>
    <property type="match status" value="1"/>
</dbReference>
<reference evidence="12 14" key="1">
    <citation type="journal article" date="2011" name="Science">
        <title>Comparative functional genomics of the fission yeasts.</title>
        <authorList>
            <person name="Rhind N."/>
            <person name="Chen Z."/>
            <person name="Yassour M."/>
            <person name="Thompson D.A."/>
            <person name="Haas B.J."/>
            <person name="Habib N."/>
            <person name="Wapinski I."/>
            <person name="Roy S."/>
            <person name="Lin M.F."/>
            <person name="Heiman D.I."/>
            <person name="Young S.K."/>
            <person name="Furuya K."/>
            <person name="Guo Y."/>
            <person name="Pidoux A."/>
            <person name="Chen H.M."/>
            <person name="Robbertse B."/>
            <person name="Goldberg J.M."/>
            <person name="Aoki K."/>
            <person name="Bayne E.H."/>
            <person name="Berlin A.M."/>
            <person name="Desjardins C.A."/>
            <person name="Dobbs E."/>
            <person name="Dukaj L."/>
            <person name="Fan L."/>
            <person name="FitzGerald M.G."/>
            <person name="French C."/>
            <person name="Gujja S."/>
            <person name="Hansen K."/>
            <person name="Keifenheim D."/>
            <person name="Levin J.Z."/>
            <person name="Mosher R.A."/>
            <person name="Mueller C.A."/>
            <person name="Pfiffner J."/>
            <person name="Priest M."/>
            <person name="Russ C."/>
            <person name="Smialowska A."/>
            <person name="Swoboda P."/>
            <person name="Sykes S.M."/>
            <person name="Vaughn M."/>
            <person name="Vengrova S."/>
            <person name="Yoder R."/>
            <person name="Zeng Q."/>
            <person name="Allshire R."/>
            <person name="Baulcombe D."/>
            <person name="Birren B.W."/>
            <person name="Brown W."/>
            <person name="Ekwall K."/>
            <person name="Kellis M."/>
            <person name="Leatherwood J."/>
            <person name="Levin H."/>
            <person name="Margalit H."/>
            <person name="Martienssen R."/>
            <person name="Nieduszynski C.A."/>
            <person name="Spatafora J.W."/>
            <person name="Friedman N."/>
            <person name="Dalgaard J.Z."/>
            <person name="Baumann P."/>
            <person name="Niki H."/>
            <person name="Regev A."/>
            <person name="Nusbaum C."/>
        </authorList>
    </citation>
    <scope>NUCLEOTIDE SEQUENCE [LARGE SCALE GENOMIC DNA]</scope>
    <source>
        <strain evidence="14">yFS275 / FY16936</strain>
    </source>
</reference>
<dbReference type="InterPro" id="IPR016039">
    <property type="entry name" value="Thiolase-like"/>
</dbReference>
<keyword evidence="3 8" id="KW-0808">Transferase</keyword>
<name>B6JZB7_SCHJY</name>
<evidence type="ECO:0000256" key="1">
    <source>
        <dbReference type="ARBA" id="ARBA00008467"/>
    </source>
</evidence>
<dbReference type="InterPro" id="IPR014030">
    <property type="entry name" value="Ketoacyl_synth_N"/>
</dbReference>
<dbReference type="FunFam" id="3.40.47.10:FF:000018">
    <property type="entry name" value="3-oxoacyl-[acyl-carrier-protein] synthase 2"/>
    <property type="match status" value="1"/>
</dbReference>